<dbReference type="InterPro" id="IPR004838">
    <property type="entry name" value="NHTrfase_class1_PyrdxlP-BS"/>
</dbReference>
<dbReference type="CDD" id="cd00609">
    <property type="entry name" value="AAT_like"/>
    <property type="match status" value="1"/>
</dbReference>
<proteinExistence type="inferred from homology"/>
<dbReference type="EMBL" id="QZAS01000064">
    <property type="protein sequence ID" value="THX00102.1"/>
    <property type="molecule type" value="Genomic_DNA"/>
</dbReference>
<keyword evidence="2" id="KW-0663">Pyridoxal phosphate</keyword>
<feature type="domain" description="Aminotransferase class I/classII large" evidence="3">
    <location>
        <begin position="57"/>
        <end position="355"/>
    </location>
</feature>
<comment type="caution">
    <text evidence="4">The sequence shown here is derived from an EMBL/GenBank/DDBJ whole genome shotgun (WGS) entry which is preliminary data.</text>
</comment>
<evidence type="ECO:0000256" key="2">
    <source>
        <dbReference type="ARBA" id="ARBA00022898"/>
    </source>
</evidence>
<protein>
    <recommendedName>
        <fullName evidence="3">Aminotransferase class I/classII large domain-containing protein</fullName>
    </recommendedName>
</protein>
<dbReference type="AlphaFoldDB" id="A0A4S9C183"/>
<dbReference type="GO" id="GO:0008483">
    <property type="term" value="F:transaminase activity"/>
    <property type="evidence" value="ECO:0007669"/>
    <property type="project" value="TreeGrafter"/>
</dbReference>
<dbReference type="GO" id="GO:0006520">
    <property type="term" value="P:amino acid metabolic process"/>
    <property type="evidence" value="ECO:0007669"/>
    <property type="project" value="TreeGrafter"/>
</dbReference>
<sequence length="360" mass="39621">MLASQKLTAGHSLPLVNPDLGQGRARGSAAAVPGDGTLMWQILDDTWCPRDNPSGYVKLGVAENTLMHENLSEHVHKHMDLTYHAFTYGNGSTGSKRLTKALANFLNLHFHPTLAITSAHITVTNGCSSALEHLSWAIADPGDGFLLGRPFYGTFIPYLSLHTGATVIPVSFDLTDPLSLDAVGIYELALIAARKDGQRIRGIILCNLHNPLGRCYSHEVLLGLMCLCEDYDIHFICDEIYALSVWKNTVDTQPKAVPFRSCLSLNTWGLVDRSRIHMIWGVSKDFGANGLRLGAVITRDNHALHAAMVPLALYSSVSSISDHVSANILEGNDWVQAYTRENRRKLGERYSYLTAWAKKN</sequence>
<organism evidence="4">
    <name type="scientific">Aureobasidium pullulans</name>
    <name type="common">Black yeast</name>
    <name type="synonym">Pullularia pullulans</name>
    <dbReference type="NCBI Taxonomy" id="5580"/>
    <lineage>
        <taxon>Eukaryota</taxon>
        <taxon>Fungi</taxon>
        <taxon>Dikarya</taxon>
        <taxon>Ascomycota</taxon>
        <taxon>Pezizomycotina</taxon>
        <taxon>Dothideomycetes</taxon>
        <taxon>Dothideomycetidae</taxon>
        <taxon>Dothideales</taxon>
        <taxon>Saccotheciaceae</taxon>
        <taxon>Aureobasidium</taxon>
    </lineage>
</organism>
<dbReference type="PANTHER" id="PTHR43795">
    <property type="entry name" value="BIFUNCTIONAL ASPARTATE AMINOTRANSFERASE AND GLUTAMATE/ASPARTATE-PREPHENATE AMINOTRANSFERASE-RELATED"/>
    <property type="match status" value="1"/>
</dbReference>
<name>A0A4S9C183_AURPU</name>
<dbReference type="InterPro" id="IPR004839">
    <property type="entry name" value="Aminotransferase_I/II_large"/>
</dbReference>
<dbReference type="GO" id="GO:0030170">
    <property type="term" value="F:pyridoxal phosphate binding"/>
    <property type="evidence" value="ECO:0007669"/>
    <property type="project" value="InterPro"/>
</dbReference>
<dbReference type="Pfam" id="PF00155">
    <property type="entry name" value="Aminotran_1_2"/>
    <property type="match status" value="1"/>
</dbReference>
<dbReference type="Gene3D" id="3.90.1150.10">
    <property type="entry name" value="Aspartate Aminotransferase, domain 1"/>
    <property type="match status" value="1"/>
</dbReference>
<dbReference type="PROSITE" id="PS00105">
    <property type="entry name" value="AA_TRANSFER_CLASS_1"/>
    <property type="match status" value="1"/>
</dbReference>
<dbReference type="PANTHER" id="PTHR43795:SF63">
    <property type="entry name" value="PUTATIVE (AFU_ORTHOLOGUE AFUA_4G00630)-RELATED"/>
    <property type="match status" value="1"/>
</dbReference>
<dbReference type="SUPFAM" id="SSF53383">
    <property type="entry name" value="PLP-dependent transferases"/>
    <property type="match status" value="1"/>
</dbReference>
<dbReference type="InterPro" id="IPR050478">
    <property type="entry name" value="Ethylene_sulfur-biosynth"/>
</dbReference>
<dbReference type="Gene3D" id="3.40.640.10">
    <property type="entry name" value="Type I PLP-dependent aspartate aminotransferase-like (Major domain)"/>
    <property type="match status" value="1"/>
</dbReference>
<dbReference type="PRINTS" id="PR00753">
    <property type="entry name" value="ACCSYNTHASE"/>
</dbReference>
<evidence type="ECO:0000256" key="1">
    <source>
        <dbReference type="ARBA" id="ARBA00007441"/>
    </source>
</evidence>
<dbReference type="InterPro" id="IPR015421">
    <property type="entry name" value="PyrdxlP-dep_Trfase_major"/>
</dbReference>
<dbReference type="InterPro" id="IPR015424">
    <property type="entry name" value="PyrdxlP-dep_Trfase"/>
</dbReference>
<gene>
    <name evidence="4" type="ORF">D6D13_09738</name>
</gene>
<dbReference type="InterPro" id="IPR015422">
    <property type="entry name" value="PyrdxlP-dep_Trfase_small"/>
</dbReference>
<reference evidence="4" key="1">
    <citation type="submission" date="2018-10" db="EMBL/GenBank/DDBJ databases">
        <title>Fifty Aureobasidium pullulans genomes reveal a recombining polyextremotolerant generalist.</title>
        <authorList>
            <person name="Gostincar C."/>
            <person name="Turk M."/>
            <person name="Zajc J."/>
            <person name="Gunde-Cimerman N."/>
        </authorList>
    </citation>
    <scope>NUCLEOTIDE SEQUENCE [LARGE SCALE GENOMIC DNA]</scope>
    <source>
        <strain evidence="4">EXF-10085</strain>
    </source>
</reference>
<evidence type="ECO:0000259" key="3">
    <source>
        <dbReference type="Pfam" id="PF00155"/>
    </source>
</evidence>
<accession>A0A4S9C183</accession>
<comment type="similarity">
    <text evidence="1">Belongs to the class-I pyridoxal-phosphate-dependent aminotransferase family.</text>
</comment>
<evidence type="ECO:0000313" key="4">
    <source>
        <dbReference type="EMBL" id="THX00102.1"/>
    </source>
</evidence>